<evidence type="ECO:0000256" key="4">
    <source>
        <dbReference type="PROSITE-ProRule" id="PRU00035"/>
    </source>
</evidence>
<evidence type="ECO:0000256" key="6">
    <source>
        <dbReference type="SAM" id="MobiDB-lite"/>
    </source>
</evidence>
<evidence type="ECO:0000259" key="7">
    <source>
        <dbReference type="PROSITE" id="PS50014"/>
    </source>
</evidence>
<accession>A0AAF1AXM6</accession>
<feature type="compositionally biased region" description="Basic and acidic residues" evidence="6">
    <location>
        <begin position="63"/>
        <end position="94"/>
    </location>
</feature>
<feature type="region of interest" description="Disordered" evidence="6">
    <location>
        <begin position="56"/>
        <end position="94"/>
    </location>
</feature>
<feature type="domain" description="NET" evidence="8">
    <location>
        <begin position="258"/>
        <end position="339"/>
    </location>
</feature>
<feature type="domain" description="Bromo" evidence="7">
    <location>
        <begin position="114"/>
        <end position="189"/>
    </location>
</feature>
<feature type="compositionally biased region" description="Polar residues" evidence="6">
    <location>
        <begin position="334"/>
        <end position="346"/>
    </location>
</feature>
<dbReference type="PRINTS" id="PR00503">
    <property type="entry name" value="BROMODOMAIN"/>
</dbReference>
<protein>
    <recommendedName>
        <fullName evidence="11">Bromo domain-containing protein</fullName>
    </recommendedName>
</protein>
<keyword evidence="5" id="KW-0175">Coiled coil</keyword>
<evidence type="ECO:0000259" key="8">
    <source>
        <dbReference type="PROSITE" id="PS51525"/>
    </source>
</evidence>
<feature type="coiled-coil region" evidence="5">
    <location>
        <begin position="212"/>
        <end position="260"/>
    </location>
</feature>
<dbReference type="Gene3D" id="1.20.1270.220">
    <property type="match status" value="1"/>
</dbReference>
<dbReference type="InterPro" id="IPR001487">
    <property type="entry name" value="Bromodomain"/>
</dbReference>
<reference evidence="9" key="2">
    <citation type="submission" date="2022-03" db="EMBL/GenBank/DDBJ databases">
        <title>Draft title - Genomic analysis of global carrot germplasm unveils the trajectory of domestication and the origin of high carotenoid orange carrot.</title>
        <authorList>
            <person name="Iorizzo M."/>
            <person name="Ellison S."/>
            <person name="Senalik D."/>
            <person name="Macko-Podgorni A."/>
            <person name="Grzebelus D."/>
            <person name="Bostan H."/>
            <person name="Rolling W."/>
            <person name="Curaba J."/>
            <person name="Simon P."/>
        </authorList>
    </citation>
    <scope>NUCLEOTIDE SEQUENCE</scope>
    <source>
        <tissue evidence="9">Leaf</tissue>
    </source>
</reference>
<dbReference type="InterPro" id="IPR036427">
    <property type="entry name" value="Bromodomain-like_sf"/>
</dbReference>
<evidence type="ECO:0008006" key="11">
    <source>
        <dbReference type="Google" id="ProtNLM"/>
    </source>
</evidence>
<sequence length="385" mass="43939">MVDASVANIELTKEGKMEGNIVKVDGHKHRIDELQIQVDKIEKRVNEVQHFYRTTSKNQLSTVKDHPARKDKDKDKHIPGMKRQQQDASRRDAAAAKRMQELMRQFGTIFRQITQHKCAWPFMQPVDVKGLGLHDYYEVIDRPMDFSTIKNQMEAMDGAGYKHVREIYADMLLVFNNAMKYNDETSDVHLMAKTLLEKFEEKWLQLLPKVTEEDKRREEEKVEAQLKKQLAQEAARAELARDLTNELNEANKQLEELGGILGKKCRKLSIKEKRGIGISLAQLCPEDLAKALEIVSQDKPTFQATGEEVELDISAQSEFTLWRLKFFLRDALGSQRNSSSNGGKNTTKSRHAAVSNTSAIASKRKRDICNALAKTAKKRGKKLCS</sequence>
<dbReference type="AlphaFoldDB" id="A0AAF1AXM6"/>
<evidence type="ECO:0000256" key="2">
    <source>
        <dbReference type="ARBA" id="ARBA00023117"/>
    </source>
</evidence>
<evidence type="ECO:0000256" key="1">
    <source>
        <dbReference type="ARBA" id="ARBA00023015"/>
    </source>
</evidence>
<reference evidence="9" key="1">
    <citation type="journal article" date="2016" name="Nat. Genet.">
        <title>A high-quality carrot genome assembly provides new insights into carotenoid accumulation and asterid genome evolution.</title>
        <authorList>
            <person name="Iorizzo M."/>
            <person name="Ellison S."/>
            <person name="Senalik D."/>
            <person name="Zeng P."/>
            <person name="Satapoomin P."/>
            <person name="Huang J."/>
            <person name="Bowman M."/>
            <person name="Iovene M."/>
            <person name="Sanseverino W."/>
            <person name="Cavagnaro P."/>
            <person name="Yildiz M."/>
            <person name="Macko-Podgorni A."/>
            <person name="Moranska E."/>
            <person name="Grzebelus E."/>
            <person name="Grzebelus D."/>
            <person name="Ashrafi H."/>
            <person name="Zheng Z."/>
            <person name="Cheng S."/>
            <person name="Spooner D."/>
            <person name="Van Deynze A."/>
            <person name="Simon P."/>
        </authorList>
    </citation>
    <scope>NUCLEOTIDE SEQUENCE</scope>
    <source>
        <tissue evidence="9">Leaf</tissue>
    </source>
</reference>
<dbReference type="InterPro" id="IPR027353">
    <property type="entry name" value="NET_dom"/>
</dbReference>
<keyword evidence="2 4" id="KW-0103">Bromodomain</keyword>
<gene>
    <name evidence="9" type="ORF">DCAR_0415481</name>
</gene>
<dbReference type="Proteomes" id="UP000077755">
    <property type="component" value="Chromosome 4"/>
</dbReference>
<dbReference type="Gene3D" id="1.20.920.10">
    <property type="entry name" value="Bromodomain-like"/>
    <property type="match status" value="1"/>
</dbReference>
<feature type="region of interest" description="Disordered" evidence="6">
    <location>
        <begin position="334"/>
        <end position="358"/>
    </location>
</feature>
<dbReference type="Pfam" id="PF00439">
    <property type="entry name" value="Bromodomain"/>
    <property type="match status" value="1"/>
</dbReference>
<keyword evidence="3" id="KW-0804">Transcription</keyword>
<feature type="coiled-coil region" evidence="5">
    <location>
        <begin position="24"/>
        <end position="51"/>
    </location>
</feature>
<keyword evidence="10" id="KW-1185">Reference proteome</keyword>
<keyword evidence="1" id="KW-0805">Transcription regulation</keyword>
<dbReference type="EMBL" id="CP093346">
    <property type="protein sequence ID" value="WOG96150.1"/>
    <property type="molecule type" value="Genomic_DNA"/>
</dbReference>
<dbReference type="PROSITE" id="PS51525">
    <property type="entry name" value="NET"/>
    <property type="match status" value="1"/>
</dbReference>
<dbReference type="SMART" id="SM00297">
    <property type="entry name" value="BROMO"/>
    <property type="match status" value="1"/>
</dbReference>
<dbReference type="PANTHER" id="PTHR45926">
    <property type="entry name" value="OSJNBA0053K19.4 PROTEIN"/>
    <property type="match status" value="1"/>
</dbReference>
<evidence type="ECO:0000313" key="10">
    <source>
        <dbReference type="Proteomes" id="UP000077755"/>
    </source>
</evidence>
<dbReference type="InterPro" id="IPR038336">
    <property type="entry name" value="NET_sf"/>
</dbReference>
<evidence type="ECO:0000256" key="3">
    <source>
        <dbReference type="ARBA" id="ARBA00023163"/>
    </source>
</evidence>
<dbReference type="KEGG" id="dcr:108218611"/>
<dbReference type="PROSITE" id="PS50014">
    <property type="entry name" value="BROMODOMAIN_2"/>
    <property type="match status" value="1"/>
</dbReference>
<dbReference type="Pfam" id="PF17035">
    <property type="entry name" value="BET"/>
    <property type="match status" value="1"/>
</dbReference>
<proteinExistence type="predicted"/>
<organism evidence="9 10">
    <name type="scientific">Daucus carota subsp. sativus</name>
    <name type="common">Carrot</name>
    <dbReference type="NCBI Taxonomy" id="79200"/>
    <lineage>
        <taxon>Eukaryota</taxon>
        <taxon>Viridiplantae</taxon>
        <taxon>Streptophyta</taxon>
        <taxon>Embryophyta</taxon>
        <taxon>Tracheophyta</taxon>
        <taxon>Spermatophyta</taxon>
        <taxon>Magnoliopsida</taxon>
        <taxon>eudicotyledons</taxon>
        <taxon>Gunneridae</taxon>
        <taxon>Pentapetalae</taxon>
        <taxon>asterids</taxon>
        <taxon>campanulids</taxon>
        <taxon>Apiales</taxon>
        <taxon>Apiaceae</taxon>
        <taxon>Apioideae</taxon>
        <taxon>Scandiceae</taxon>
        <taxon>Daucinae</taxon>
        <taxon>Daucus</taxon>
        <taxon>Daucus sect. Daucus</taxon>
    </lineage>
</organism>
<name>A0AAF1AXM6_DAUCS</name>
<evidence type="ECO:0000256" key="5">
    <source>
        <dbReference type="SAM" id="Coils"/>
    </source>
</evidence>
<dbReference type="SUPFAM" id="SSF47370">
    <property type="entry name" value="Bromodomain"/>
    <property type="match status" value="1"/>
</dbReference>
<evidence type="ECO:0000313" key="9">
    <source>
        <dbReference type="EMBL" id="WOG96150.1"/>
    </source>
</evidence>